<evidence type="ECO:0000256" key="6">
    <source>
        <dbReference type="ARBA" id="ARBA00022842"/>
    </source>
</evidence>
<dbReference type="NCBIfam" id="TIGR01499">
    <property type="entry name" value="folC"/>
    <property type="match status" value="1"/>
</dbReference>
<dbReference type="GO" id="GO:0005524">
    <property type="term" value="F:ATP binding"/>
    <property type="evidence" value="ECO:0007669"/>
    <property type="project" value="UniProtKB-KW"/>
</dbReference>
<dbReference type="EC" id="6.3.2.17" evidence="7"/>
<evidence type="ECO:0000256" key="2">
    <source>
        <dbReference type="ARBA" id="ARBA00022598"/>
    </source>
</evidence>
<evidence type="ECO:0000256" key="1">
    <source>
        <dbReference type="ARBA" id="ARBA00008276"/>
    </source>
</evidence>
<protein>
    <submittedName>
        <fullName evidence="7">Dihydrofolate synthase @ Folylpolyglutamate synthase</fullName>
        <ecNumber evidence="7">6.3.2.12</ecNumber>
        <ecNumber evidence="7">6.3.2.17</ecNumber>
    </submittedName>
</protein>
<dbReference type="PROSITE" id="PS01012">
    <property type="entry name" value="FOLYLPOLYGLU_SYNT_2"/>
    <property type="match status" value="1"/>
</dbReference>
<keyword evidence="4" id="KW-0547">Nucleotide-binding</keyword>
<dbReference type="SUPFAM" id="SSF53244">
    <property type="entry name" value="MurD-like peptide ligases, peptide-binding domain"/>
    <property type="match status" value="1"/>
</dbReference>
<dbReference type="Gene3D" id="3.90.190.20">
    <property type="entry name" value="Mur ligase, C-terminal domain"/>
    <property type="match status" value="1"/>
</dbReference>
<keyword evidence="5" id="KW-0067">ATP-binding</keyword>
<dbReference type="InterPro" id="IPR036565">
    <property type="entry name" value="Mur-like_cat_sf"/>
</dbReference>
<reference evidence="7" key="1">
    <citation type="submission" date="2016-10" db="EMBL/GenBank/DDBJ databases">
        <authorList>
            <person name="de Groot N.N."/>
        </authorList>
    </citation>
    <scope>NUCLEOTIDE SEQUENCE</scope>
</reference>
<dbReference type="EMBL" id="FPHM01000052">
    <property type="protein sequence ID" value="SFV58670.1"/>
    <property type="molecule type" value="Genomic_DNA"/>
</dbReference>
<evidence type="ECO:0000256" key="3">
    <source>
        <dbReference type="ARBA" id="ARBA00022723"/>
    </source>
</evidence>
<dbReference type="GO" id="GO:0046872">
    <property type="term" value="F:metal ion binding"/>
    <property type="evidence" value="ECO:0007669"/>
    <property type="project" value="UniProtKB-KW"/>
</dbReference>
<sequence>MENSISFESFIENKPLYYKEIDHERVHKAYAILKPYILRPLVIHIVGTNGKGSTGRIMATLLNDDINRSVAHFSSPHILKFNERIWIDGKDITDTALDDAHRQLYAILGKEVSESLSYFEYTTLLAFVATKEVDVLILEAGLGGEFDATNVIEKELSVITPIGLDHQDFLGEKISDIARTKLNSIEKQALLGFQKYSEVYEIAKEIATKKGTKLYKLEKVKSNDLFETIQNLGWADYLYENTQLALKALDILNLPYNLESLKKVTLFGRFYQIAPNITIDVGHNLLATEALVKAIEKKYNKKKIILVYNSLDDKDYEAILKLFKPLIKWVEIIDIDTPRAIEYNRLTDVLDKLDIEYKKFILTNKNNNYFIFGSFYVVEAFLEKIKYNIKNQ</sequence>
<dbReference type="SUPFAM" id="SSF53623">
    <property type="entry name" value="MurD-like peptide ligases, catalytic domain"/>
    <property type="match status" value="1"/>
</dbReference>
<dbReference type="GO" id="GO:0004326">
    <property type="term" value="F:tetrahydrofolylpolyglutamate synthase activity"/>
    <property type="evidence" value="ECO:0007669"/>
    <property type="project" value="UniProtKB-EC"/>
</dbReference>
<name>A0A1W1BYJ5_9ZZZZ</name>
<evidence type="ECO:0000256" key="4">
    <source>
        <dbReference type="ARBA" id="ARBA00022741"/>
    </source>
</evidence>
<dbReference type="EC" id="6.3.2.12" evidence="7"/>
<proteinExistence type="inferred from homology"/>
<keyword evidence="2 7" id="KW-0436">Ligase</keyword>
<dbReference type="GO" id="GO:0005737">
    <property type="term" value="C:cytoplasm"/>
    <property type="evidence" value="ECO:0007669"/>
    <property type="project" value="TreeGrafter"/>
</dbReference>
<dbReference type="AlphaFoldDB" id="A0A1W1BYJ5"/>
<dbReference type="PANTHER" id="PTHR11136:SF0">
    <property type="entry name" value="DIHYDROFOLATE SYNTHETASE-RELATED"/>
    <property type="match status" value="1"/>
</dbReference>
<dbReference type="GO" id="GO:0008841">
    <property type="term" value="F:dihydrofolate synthase activity"/>
    <property type="evidence" value="ECO:0007669"/>
    <property type="project" value="UniProtKB-EC"/>
</dbReference>
<keyword evidence="6" id="KW-0460">Magnesium</keyword>
<dbReference type="Gene3D" id="3.40.1190.10">
    <property type="entry name" value="Mur-like, catalytic domain"/>
    <property type="match status" value="1"/>
</dbReference>
<dbReference type="InterPro" id="IPR036615">
    <property type="entry name" value="Mur_ligase_C_dom_sf"/>
</dbReference>
<keyword evidence="3" id="KW-0479">Metal-binding</keyword>
<dbReference type="InterPro" id="IPR018109">
    <property type="entry name" value="Folylpolyglutamate_synth_CS"/>
</dbReference>
<gene>
    <name evidence="7" type="ORF">MNB_SV-13-2071</name>
</gene>
<evidence type="ECO:0000313" key="7">
    <source>
        <dbReference type="EMBL" id="SFV58670.1"/>
    </source>
</evidence>
<accession>A0A1W1BYJ5</accession>
<dbReference type="InterPro" id="IPR001645">
    <property type="entry name" value="Folylpolyglutamate_synth"/>
</dbReference>
<comment type="similarity">
    <text evidence="1">Belongs to the folylpolyglutamate synthase family.</text>
</comment>
<organism evidence="7">
    <name type="scientific">hydrothermal vent metagenome</name>
    <dbReference type="NCBI Taxonomy" id="652676"/>
    <lineage>
        <taxon>unclassified sequences</taxon>
        <taxon>metagenomes</taxon>
        <taxon>ecological metagenomes</taxon>
    </lineage>
</organism>
<dbReference type="PANTHER" id="PTHR11136">
    <property type="entry name" value="FOLYLPOLYGLUTAMATE SYNTHASE-RELATED"/>
    <property type="match status" value="1"/>
</dbReference>
<evidence type="ECO:0000256" key="5">
    <source>
        <dbReference type="ARBA" id="ARBA00022840"/>
    </source>
</evidence>